<dbReference type="PROSITE" id="PS50975">
    <property type="entry name" value="ATP_GRASP"/>
    <property type="match status" value="1"/>
</dbReference>
<gene>
    <name evidence="3" type="ORF">J2T15_000361</name>
</gene>
<feature type="domain" description="ATP-grasp" evidence="2">
    <location>
        <begin position="383"/>
        <end position="449"/>
    </location>
</feature>
<keyword evidence="1" id="KW-0547">Nucleotide-binding</keyword>
<protein>
    <submittedName>
        <fullName evidence="3">Glutathione synthase/RimK-type ligase-like ATP-grasp enzyme</fullName>
    </submittedName>
</protein>
<dbReference type="EMBL" id="JAUSSU010000001">
    <property type="protein sequence ID" value="MDQ0110945.1"/>
    <property type="molecule type" value="Genomic_DNA"/>
</dbReference>
<dbReference type="PANTHER" id="PTHR21621:SF0">
    <property type="entry name" value="BETA-CITRYLGLUTAMATE SYNTHASE B-RELATED"/>
    <property type="match status" value="1"/>
</dbReference>
<evidence type="ECO:0000313" key="3">
    <source>
        <dbReference type="EMBL" id="MDQ0110945.1"/>
    </source>
</evidence>
<dbReference type="Proteomes" id="UP001229346">
    <property type="component" value="Unassembled WGS sequence"/>
</dbReference>
<dbReference type="SUPFAM" id="SSF56059">
    <property type="entry name" value="Glutathione synthetase ATP-binding domain-like"/>
    <property type="match status" value="1"/>
</dbReference>
<keyword evidence="4" id="KW-1185">Reference proteome</keyword>
<comment type="caution">
    <text evidence="3">The sequence shown here is derived from an EMBL/GenBank/DDBJ whole genome shotgun (WGS) entry which is preliminary data.</text>
</comment>
<dbReference type="InterPro" id="IPR026838">
    <property type="entry name" value="YheC/D"/>
</dbReference>
<accession>A0ABT9TUB1</accession>
<evidence type="ECO:0000313" key="4">
    <source>
        <dbReference type="Proteomes" id="UP001229346"/>
    </source>
</evidence>
<organism evidence="3 4">
    <name type="scientific">Paenibacillus harenae</name>
    <dbReference type="NCBI Taxonomy" id="306543"/>
    <lineage>
        <taxon>Bacteria</taxon>
        <taxon>Bacillati</taxon>
        <taxon>Bacillota</taxon>
        <taxon>Bacilli</taxon>
        <taxon>Bacillales</taxon>
        <taxon>Paenibacillaceae</taxon>
        <taxon>Paenibacillus</taxon>
    </lineage>
</organism>
<evidence type="ECO:0000259" key="2">
    <source>
        <dbReference type="PROSITE" id="PS50975"/>
    </source>
</evidence>
<evidence type="ECO:0000256" key="1">
    <source>
        <dbReference type="PROSITE-ProRule" id="PRU00409"/>
    </source>
</evidence>
<name>A0ABT9TUB1_PAEHA</name>
<dbReference type="Gene3D" id="3.30.470.20">
    <property type="entry name" value="ATP-grasp fold, B domain"/>
    <property type="match status" value="1"/>
</dbReference>
<proteinExistence type="predicted"/>
<dbReference type="PANTHER" id="PTHR21621">
    <property type="entry name" value="RIBOSOMAL PROTEIN S6 MODIFICATION PROTEIN"/>
    <property type="match status" value="1"/>
</dbReference>
<keyword evidence="1" id="KW-0067">ATP-binding</keyword>
<sequence length="457" mass="50806">MMLKSKVAVQVISSGMLPEDTLMLGEAQMKQLRIPQGQHITLRFGSFSRNVKAIPIAKFEGIRVSQSLAKKMGIHQNATLGVRYKEDTSSVVLGPLIGVLVSRDYPNMPEKPFGSISMFCRELAQACAEQGAYVYFFTPNQLGDMASVSGWVFAGGWKKTSMPMPDVVNNRITSRKMESRPSVQHFLKEVKLQHTSVVFNEKFLDKAEVFDALKKDETVARYLPESHLLRNYTMLNAMCSRYSSVFLKPIRGSLGKGIIRITRAESNKGYLAMFATASGSRKQMFNTLEKLFSTISTKMKTIRYQIQQGLQLIEIQKRPVDFRALVQKNAKGKWAITSIVARTAGDQHFVSNLARGGTLSTAAEAIGKSNLQNGINKHEASVRLRQAALHIAKGVDAQIPAHFGELGIDLAMDTNGRVWLLEVNSKPSKNDNTPLNDNKIRPSVLALIQYSRFLSGF</sequence>
<dbReference type="InterPro" id="IPR011761">
    <property type="entry name" value="ATP-grasp"/>
</dbReference>
<reference evidence="3 4" key="1">
    <citation type="submission" date="2023-07" db="EMBL/GenBank/DDBJ databases">
        <title>Sorghum-associated microbial communities from plants grown in Nebraska, USA.</title>
        <authorList>
            <person name="Schachtman D."/>
        </authorList>
    </citation>
    <scope>NUCLEOTIDE SEQUENCE [LARGE SCALE GENOMIC DNA]</scope>
    <source>
        <strain evidence="3 4">CC482</strain>
    </source>
</reference>
<dbReference type="Pfam" id="PF14398">
    <property type="entry name" value="ATPgrasp_YheCD"/>
    <property type="match status" value="1"/>
</dbReference>